<keyword evidence="3" id="KW-0812">Transmembrane</keyword>
<evidence type="ECO:0000313" key="7">
    <source>
        <dbReference type="Proteomes" id="UP000001508"/>
    </source>
</evidence>
<dbReference type="InterPro" id="IPR003607">
    <property type="entry name" value="HD/PDEase_dom"/>
</dbReference>
<feature type="domain" description="HD" evidence="4">
    <location>
        <begin position="437"/>
        <end position="559"/>
    </location>
</feature>
<dbReference type="Pfam" id="PF13185">
    <property type="entry name" value="GAF_2"/>
    <property type="match status" value="1"/>
</dbReference>
<keyword evidence="1" id="KW-0175">Coiled coil</keyword>
<dbReference type="AlphaFoldDB" id="D6Z066"/>
<dbReference type="InterPro" id="IPR037522">
    <property type="entry name" value="HD_GYP_dom"/>
</dbReference>
<feature type="transmembrane region" description="Helical" evidence="3">
    <location>
        <begin position="150"/>
        <end position="169"/>
    </location>
</feature>
<dbReference type="InterPro" id="IPR029016">
    <property type="entry name" value="GAF-like_dom_sf"/>
</dbReference>
<dbReference type="KEGG" id="dak:DaAHT2_2434"/>
<name>D6Z066_DESAT</name>
<evidence type="ECO:0000313" key="6">
    <source>
        <dbReference type="EMBL" id="ADH87099.1"/>
    </source>
</evidence>
<dbReference type="eggNOG" id="COG2206">
    <property type="taxonomic scope" value="Bacteria"/>
</dbReference>
<keyword evidence="3" id="KW-1133">Transmembrane helix</keyword>
<dbReference type="InParanoid" id="D6Z066"/>
<feature type="transmembrane region" description="Helical" evidence="3">
    <location>
        <begin position="16"/>
        <end position="36"/>
    </location>
</feature>
<dbReference type="OrthoDB" id="9764337at2"/>
<dbReference type="CDD" id="cd00077">
    <property type="entry name" value="HDc"/>
    <property type="match status" value="1"/>
</dbReference>
<organism evidence="6 7">
    <name type="scientific">Desulfurivibrio alkaliphilus (strain DSM 19089 / UNIQEM U267 / AHT2)</name>
    <dbReference type="NCBI Taxonomy" id="589865"/>
    <lineage>
        <taxon>Bacteria</taxon>
        <taxon>Pseudomonadati</taxon>
        <taxon>Thermodesulfobacteriota</taxon>
        <taxon>Desulfobulbia</taxon>
        <taxon>Desulfobulbales</taxon>
        <taxon>Desulfobulbaceae</taxon>
        <taxon>Desulfurivibrio</taxon>
    </lineage>
</organism>
<dbReference type="InterPro" id="IPR029787">
    <property type="entry name" value="Nucleotide_cyclase"/>
</dbReference>
<dbReference type="Pfam" id="PF00990">
    <property type="entry name" value="GGDEF"/>
    <property type="match status" value="1"/>
</dbReference>
<feature type="compositionally biased region" description="Low complexity" evidence="2">
    <location>
        <begin position="282"/>
        <end position="296"/>
    </location>
</feature>
<feature type="domain" description="HD-GYP" evidence="5">
    <location>
        <begin position="415"/>
        <end position="610"/>
    </location>
</feature>
<keyword evidence="7" id="KW-1185">Reference proteome</keyword>
<dbReference type="Gene3D" id="1.10.3210.10">
    <property type="entry name" value="Hypothetical protein af1432"/>
    <property type="match status" value="1"/>
</dbReference>
<dbReference type="InterPro" id="IPR006675">
    <property type="entry name" value="HDIG_dom"/>
</dbReference>
<dbReference type="RefSeq" id="WP_013164611.1">
    <property type="nucleotide sequence ID" value="NC_014216.1"/>
</dbReference>
<evidence type="ECO:0000256" key="3">
    <source>
        <dbReference type="SAM" id="Phobius"/>
    </source>
</evidence>
<evidence type="ECO:0000256" key="2">
    <source>
        <dbReference type="SAM" id="MobiDB-lite"/>
    </source>
</evidence>
<dbReference type="InterPro" id="IPR003018">
    <property type="entry name" value="GAF"/>
</dbReference>
<sequence>MTQTASPDRIFSYNRAIIALIGVLLISLILINYVVLKQQRQNLMQEVREQAAVELAQAATFMTEPMLRMRLADIEQFIQQWGANNQEIVRFEAITPLGHSLTAFQRPTISEHLFVLEKRVEFADTHLLTLKLEKDYQQTETILVQLRNQLLLASLSVSITLGIILWLLFRFLAIKPLEQEIYRRHRAEEELAEINRSLEERVRKRTREIKELLDLEIYLREIMQTVSDINGLLLTAPNLKTLLTQACDRFIQRKNYKFCWLGLLEQGAIQTVYHASQAPVAPGPGAATPPSAPATGLDTPPYSIDDPRSPFHHHPAARSLRDHQSVIETSELYPHSSPPWHQPSAIDGFQQMITLPLSQPGGTKQPLGVLAVYTWRPEGFEPEEITMLEELAGDLGFAIYSFRHREELNRLNAERTANYEETILTFVNMIEQRDTYTAGHTQRVAEYSLKIGRQMGLPKEEIKRLTKSAILHDIGKIATPDAVLMKPGRFTPLEHDLIRLHTVAGHEMLAGIDMYANLAEIVLYHHERHDGSGYPDRLAGDDIPLLARILAVADAFDAITTNRVYQSKSDVPTALKKLQAMSGKQFHPEVVEAAVKALAGATPPDRAAREIGEERFCTDHRALCRFSQTPLSDLERERFAYFFNDQLTGLHNENFLKSALQSNQYQSLYLCHLQGLARLNKQQGWEKGNSILRLFATELQTRFPEALLFRVYGNDFAVMNEEYQQISQEEFAAFNSLVDTGISPIVRHVDLTKEQSFTLDKLDQVELSAS</sequence>
<gene>
    <name evidence="6" type="ordered locus">DaAHT2_2434</name>
</gene>
<dbReference type="PANTHER" id="PTHR43155">
    <property type="entry name" value="CYCLIC DI-GMP PHOSPHODIESTERASE PA4108-RELATED"/>
    <property type="match status" value="1"/>
</dbReference>
<dbReference type="Pfam" id="PF13487">
    <property type="entry name" value="HD_5"/>
    <property type="match status" value="1"/>
</dbReference>
<dbReference type="eggNOG" id="COG2203">
    <property type="taxonomic scope" value="Bacteria"/>
</dbReference>
<dbReference type="PROSITE" id="PS51832">
    <property type="entry name" value="HD_GYP"/>
    <property type="match status" value="1"/>
</dbReference>
<dbReference type="InterPro" id="IPR043128">
    <property type="entry name" value="Rev_trsase/Diguanyl_cyclase"/>
</dbReference>
<proteinExistence type="predicted"/>
<dbReference type="NCBIfam" id="TIGR00277">
    <property type="entry name" value="HDIG"/>
    <property type="match status" value="1"/>
</dbReference>
<dbReference type="PROSITE" id="PS51831">
    <property type="entry name" value="HD"/>
    <property type="match status" value="1"/>
</dbReference>
<reference evidence="7" key="1">
    <citation type="submission" date="2010-02" db="EMBL/GenBank/DDBJ databases">
        <title>Complete sequence of Desulfurivibrio alkaliphilus AHT2.</title>
        <authorList>
            <consortium name="US DOE Joint Genome Institute"/>
            <person name="Pitluck S."/>
            <person name="Chertkov O."/>
            <person name="Detter J.C."/>
            <person name="Han C."/>
            <person name="Tapia R."/>
            <person name="Larimer F."/>
            <person name="Land M."/>
            <person name="Hauser L."/>
            <person name="Kyrpides N."/>
            <person name="Mikhailova N."/>
            <person name="Sorokin D.Y."/>
            <person name="Muyzer G."/>
            <person name="Woyke T."/>
        </authorList>
    </citation>
    <scope>NUCLEOTIDE SEQUENCE [LARGE SCALE GENOMIC DNA]</scope>
    <source>
        <strain evidence="7">DSM 19089 / UNIQEM U267 / AHT2</strain>
    </source>
</reference>
<protein>
    <submittedName>
        <fullName evidence="6">Metal dependent phosphohydrolase</fullName>
    </submittedName>
</protein>
<feature type="region of interest" description="Disordered" evidence="2">
    <location>
        <begin position="282"/>
        <end position="318"/>
    </location>
</feature>
<dbReference type="GO" id="GO:0016787">
    <property type="term" value="F:hydrolase activity"/>
    <property type="evidence" value="ECO:0007669"/>
    <property type="project" value="UniProtKB-KW"/>
</dbReference>
<feature type="coiled-coil region" evidence="1">
    <location>
        <begin position="177"/>
        <end position="215"/>
    </location>
</feature>
<evidence type="ECO:0000259" key="4">
    <source>
        <dbReference type="PROSITE" id="PS51831"/>
    </source>
</evidence>
<dbReference type="SUPFAM" id="SSF109604">
    <property type="entry name" value="HD-domain/PDEase-like"/>
    <property type="match status" value="1"/>
</dbReference>
<evidence type="ECO:0000259" key="5">
    <source>
        <dbReference type="PROSITE" id="PS51832"/>
    </source>
</evidence>
<keyword evidence="6" id="KW-0378">Hydrolase</keyword>
<dbReference type="STRING" id="589865.DaAHT2_2434"/>
<dbReference type="Gene3D" id="3.30.70.270">
    <property type="match status" value="1"/>
</dbReference>
<dbReference type="HOGENOM" id="CLU_362792_0_0_7"/>
<dbReference type="eggNOG" id="COG2199">
    <property type="taxonomic scope" value="Bacteria"/>
</dbReference>
<keyword evidence="3" id="KW-0472">Membrane</keyword>
<evidence type="ECO:0000256" key="1">
    <source>
        <dbReference type="SAM" id="Coils"/>
    </source>
</evidence>
<dbReference type="Proteomes" id="UP000001508">
    <property type="component" value="Chromosome"/>
</dbReference>
<dbReference type="Gene3D" id="3.30.450.40">
    <property type="match status" value="1"/>
</dbReference>
<dbReference type="EMBL" id="CP001940">
    <property type="protein sequence ID" value="ADH87099.1"/>
    <property type="molecule type" value="Genomic_DNA"/>
</dbReference>
<accession>D6Z066</accession>
<dbReference type="PANTHER" id="PTHR43155:SF2">
    <property type="entry name" value="CYCLIC DI-GMP PHOSPHODIESTERASE PA4108"/>
    <property type="match status" value="1"/>
</dbReference>
<dbReference type="InterPro" id="IPR006674">
    <property type="entry name" value="HD_domain"/>
</dbReference>
<dbReference type="InterPro" id="IPR000160">
    <property type="entry name" value="GGDEF_dom"/>
</dbReference>
<dbReference type="SUPFAM" id="SSF55781">
    <property type="entry name" value="GAF domain-like"/>
    <property type="match status" value="1"/>
</dbReference>
<dbReference type="SMART" id="SM00471">
    <property type="entry name" value="HDc"/>
    <property type="match status" value="1"/>
</dbReference>
<dbReference type="SUPFAM" id="SSF55073">
    <property type="entry name" value="Nucleotide cyclase"/>
    <property type="match status" value="1"/>
</dbReference>